<sequence length="331" mass="36858">MKKLKESGLTKEELIEAFRHVLRGRRLDERLWQLTRIGKTSFNISGQGAEVGQVAMAMAFDSEKDYFLPYYRDMTACLAWGMTTKDIILGSFGKEADPSSHGRQMPNHYGSKEHNIISHSSPVSTQMNVATGVAYAALLEESDSVSVATTGEGSFNQGEVAEAMNFAAIKKLPIIFVVENNLWAISVGIEEQYANEQMADRAQAYGFEGIRVDGNDFVECYTAFKKYVAAAREGKGPALVELMVSRMTSHSSDDDQSIYRSKEELEEMKTKDPLAAFQKQMIDEGYLTLEEIEVMEKELKSEINQATDEAEAMPDPDPAEILVGVWAEDDK</sequence>
<comment type="similarity">
    <text evidence="4">Belongs to the BCKDHA family.</text>
</comment>
<evidence type="ECO:0000313" key="6">
    <source>
        <dbReference type="EMBL" id="TDM01963.1"/>
    </source>
</evidence>
<protein>
    <recommendedName>
        <fullName evidence="4">2-oxoisovalerate dehydrogenase subunit alpha</fullName>
        <ecNumber evidence="4">1.2.4.4</ecNumber>
    </recommendedName>
    <alternativeName>
        <fullName evidence="4">Branched-chain alpha-keto acid dehydrogenase E1 component alpha chain</fullName>
    </alternativeName>
</protein>
<comment type="catalytic activity">
    <reaction evidence="4">
        <text>N(6)-[(R)-lipoyl]-L-lysyl-[protein] + 3-methyl-2-oxobutanoate + H(+) = N(6)-[(R)-S(8)-2-methylpropanoyldihydrolipoyl]-L-lysyl-[protein] + CO2</text>
        <dbReference type="Rhea" id="RHEA:13457"/>
        <dbReference type="Rhea" id="RHEA-COMP:10474"/>
        <dbReference type="Rhea" id="RHEA-COMP:10497"/>
        <dbReference type="ChEBI" id="CHEBI:11851"/>
        <dbReference type="ChEBI" id="CHEBI:15378"/>
        <dbReference type="ChEBI" id="CHEBI:16526"/>
        <dbReference type="ChEBI" id="CHEBI:83099"/>
        <dbReference type="ChEBI" id="CHEBI:83142"/>
        <dbReference type="EC" id="1.2.4.4"/>
    </reaction>
</comment>
<name>A0A4R6BJR5_9STAP</name>
<comment type="function">
    <text evidence="4">The branched-chain alpha-keto dehydrogenase complex catalyzes the overall conversion of alpha-keto acids to acyl-CoA and CO(2). It contains multiple copies of three enzymatic components: branched-chain alpha-keto acid decarboxylase (E1), lipoamide acyltransferase (E2) and lipoamide dehydrogenase (E3).</text>
</comment>
<comment type="cofactor">
    <cofactor evidence="1 4">
        <name>thiamine diphosphate</name>
        <dbReference type="ChEBI" id="CHEBI:58937"/>
    </cofactor>
</comment>
<dbReference type="CDD" id="cd02000">
    <property type="entry name" value="TPP_E1_PDC_ADC_BCADC"/>
    <property type="match status" value="1"/>
</dbReference>
<dbReference type="GO" id="GO:0009083">
    <property type="term" value="P:branched-chain amino acid catabolic process"/>
    <property type="evidence" value="ECO:0007669"/>
    <property type="project" value="TreeGrafter"/>
</dbReference>
<keyword evidence="2 4" id="KW-0560">Oxidoreductase</keyword>
<dbReference type="Gene3D" id="3.40.50.970">
    <property type="match status" value="1"/>
</dbReference>
<evidence type="ECO:0000256" key="1">
    <source>
        <dbReference type="ARBA" id="ARBA00001964"/>
    </source>
</evidence>
<dbReference type="GO" id="GO:0003863">
    <property type="term" value="F:branched-chain 2-oxo acid dehydrogenase activity"/>
    <property type="evidence" value="ECO:0007669"/>
    <property type="project" value="UniProtKB-EC"/>
</dbReference>
<dbReference type="PANTHER" id="PTHR43380:SF1">
    <property type="entry name" value="2-OXOISOVALERATE DEHYDROGENASE SUBUNIT ALPHA, MITOCHONDRIAL"/>
    <property type="match status" value="1"/>
</dbReference>
<evidence type="ECO:0000256" key="2">
    <source>
        <dbReference type="ARBA" id="ARBA00023002"/>
    </source>
</evidence>
<dbReference type="InterPro" id="IPR029061">
    <property type="entry name" value="THDP-binding"/>
</dbReference>
<evidence type="ECO:0000259" key="5">
    <source>
        <dbReference type="Pfam" id="PF00676"/>
    </source>
</evidence>
<keyword evidence="7" id="KW-1185">Reference proteome</keyword>
<dbReference type="InterPro" id="IPR050771">
    <property type="entry name" value="Alpha-ketoacid_DH_E1_comp"/>
</dbReference>
<dbReference type="Proteomes" id="UP000295328">
    <property type="component" value="Unassembled WGS sequence"/>
</dbReference>
<dbReference type="EC" id="1.2.4.4" evidence="4"/>
<dbReference type="AlphaFoldDB" id="A0A4R6BJR5"/>
<evidence type="ECO:0000256" key="4">
    <source>
        <dbReference type="RuleBase" id="RU365014"/>
    </source>
</evidence>
<gene>
    <name evidence="6" type="ORF">ERX37_07060</name>
</gene>
<dbReference type="SUPFAM" id="SSF52518">
    <property type="entry name" value="Thiamin diphosphate-binding fold (THDP-binding)"/>
    <property type="match status" value="1"/>
</dbReference>
<comment type="caution">
    <text evidence="6">The sequence shown here is derived from an EMBL/GenBank/DDBJ whole genome shotgun (WGS) entry which is preliminary data.</text>
</comment>
<accession>A0A4R6BJR5</accession>
<dbReference type="Pfam" id="PF00676">
    <property type="entry name" value="E1_dh"/>
    <property type="match status" value="1"/>
</dbReference>
<dbReference type="PANTHER" id="PTHR43380">
    <property type="entry name" value="2-OXOISOVALERATE DEHYDROGENASE SUBUNIT ALPHA, MITOCHONDRIAL"/>
    <property type="match status" value="1"/>
</dbReference>
<dbReference type="InterPro" id="IPR001017">
    <property type="entry name" value="DH_E1"/>
</dbReference>
<feature type="domain" description="Dehydrogenase E1 component" evidence="5">
    <location>
        <begin position="23"/>
        <end position="318"/>
    </location>
</feature>
<dbReference type="RefSeq" id="WP_133429976.1">
    <property type="nucleotide sequence ID" value="NZ_BMCC01000003.1"/>
</dbReference>
<evidence type="ECO:0000256" key="3">
    <source>
        <dbReference type="ARBA" id="ARBA00023052"/>
    </source>
</evidence>
<evidence type="ECO:0000313" key="7">
    <source>
        <dbReference type="Proteomes" id="UP000295328"/>
    </source>
</evidence>
<organism evidence="6 7">
    <name type="scientific">Macrococcus hajekii</name>
    <dbReference type="NCBI Taxonomy" id="198482"/>
    <lineage>
        <taxon>Bacteria</taxon>
        <taxon>Bacillati</taxon>
        <taxon>Bacillota</taxon>
        <taxon>Bacilli</taxon>
        <taxon>Bacillales</taxon>
        <taxon>Staphylococcaceae</taxon>
        <taxon>Macrococcus</taxon>
    </lineage>
</organism>
<reference evidence="6 7" key="1">
    <citation type="submission" date="2019-01" db="EMBL/GenBank/DDBJ databases">
        <title>Draft genome sequences of the type strains of six Macrococcus species.</title>
        <authorList>
            <person name="Mazhar S."/>
            <person name="Altermann E."/>
            <person name="Hill C."/>
            <person name="Mcauliffe O."/>
        </authorList>
    </citation>
    <scope>NUCLEOTIDE SEQUENCE [LARGE SCALE GENOMIC DNA]</scope>
    <source>
        <strain evidence="6 7">CCM4809</strain>
    </source>
</reference>
<dbReference type="EMBL" id="SCWE01000002">
    <property type="protein sequence ID" value="TDM01963.1"/>
    <property type="molecule type" value="Genomic_DNA"/>
</dbReference>
<dbReference type="OrthoDB" id="9766715at2"/>
<keyword evidence="3 4" id="KW-0786">Thiamine pyrophosphate</keyword>
<proteinExistence type="inferred from homology"/>